<reference evidence="3 4" key="1">
    <citation type="submission" date="2025-05" db="UniProtKB">
        <authorList>
            <consortium name="RefSeq"/>
        </authorList>
    </citation>
    <scope>IDENTIFICATION</scope>
</reference>
<dbReference type="GeneID" id="140705638"/>
<evidence type="ECO:0000313" key="6">
    <source>
        <dbReference type="RefSeq" id="XP_072850107.1"/>
    </source>
</evidence>
<evidence type="ECO:0000313" key="4">
    <source>
        <dbReference type="RefSeq" id="XP_072850105.1"/>
    </source>
</evidence>
<gene>
    <name evidence="3 4 5 6" type="primary">LOC140705638</name>
</gene>
<name>A0ABM5FXH5_9SAUR</name>
<protein>
    <recommendedName>
        <fullName evidence="7">40S ribosomal protein S30</fullName>
    </recommendedName>
</protein>
<organism evidence="2 5">
    <name type="scientific">Pogona vitticeps</name>
    <name type="common">central bearded dragon</name>
    <dbReference type="NCBI Taxonomy" id="103695"/>
    <lineage>
        <taxon>Eukaryota</taxon>
        <taxon>Metazoa</taxon>
        <taxon>Chordata</taxon>
        <taxon>Craniata</taxon>
        <taxon>Vertebrata</taxon>
        <taxon>Euteleostomi</taxon>
        <taxon>Lepidosauria</taxon>
        <taxon>Squamata</taxon>
        <taxon>Bifurcata</taxon>
        <taxon>Unidentata</taxon>
        <taxon>Episquamata</taxon>
        <taxon>Toxicofera</taxon>
        <taxon>Iguania</taxon>
        <taxon>Acrodonta</taxon>
        <taxon>Agamidae</taxon>
        <taxon>Amphibolurinae</taxon>
        <taxon>Pogona</taxon>
    </lineage>
</organism>
<evidence type="ECO:0000256" key="1">
    <source>
        <dbReference type="SAM" id="MobiDB-lite"/>
    </source>
</evidence>
<evidence type="ECO:0000313" key="5">
    <source>
        <dbReference type="RefSeq" id="XP_072850106.1"/>
    </source>
</evidence>
<feature type="compositionally biased region" description="Basic residues" evidence="1">
    <location>
        <begin position="31"/>
        <end position="51"/>
    </location>
</feature>
<proteinExistence type="predicted"/>
<evidence type="ECO:0000313" key="3">
    <source>
        <dbReference type="RefSeq" id="XP_072850104.1"/>
    </source>
</evidence>
<evidence type="ECO:0008006" key="7">
    <source>
        <dbReference type="Google" id="ProtNLM"/>
    </source>
</evidence>
<dbReference type="RefSeq" id="XP_072850107.1">
    <property type="nucleotide sequence ID" value="XM_072994006.1"/>
</dbReference>
<dbReference type="RefSeq" id="XP_072850105.1">
    <property type="nucleotide sequence ID" value="XM_072994004.1"/>
</dbReference>
<feature type="region of interest" description="Disordered" evidence="1">
    <location>
        <begin position="15"/>
        <end position="58"/>
    </location>
</feature>
<dbReference type="RefSeq" id="XP_072850104.1">
    <property type="nucleotide sequence ID" value="XM_072994003.1"/>
</dbReference>
<evidence type="ECO:0000313" key="2">
    <source>
        <dbReference type="Proteomes" id="UP001652642"/>
    </source>
</evidence>
<sequence length="58" mass="6363">MRDFLATVGVTHLENAGAARGKGPVQQQREAKRKKASRPRALKKALGRKCFRTASRGT</sequence>
<accession>A0ABM5FXH5</accession>
<dbReference type="RefSeq" id="XP_072850106.1">
    <property type="nucleotide sequence ID" value="XM_072994005.1"/>
</dbReference>
<keyword evidence="2" id="KW-1185">Reference proteome</keyword>
<dbReference type="Proteomes" id="UP001652642">
    <property type="component" value="Chromosome 3"/>
</dbReference>